<protein>
    <submittedName>
        <fullName evidence="1">Uncharacterized protein</fullName>
    </submittedName>
</protein>
<name>A0AAN8G8T0_TRICO</name>
<reference evidence="1 2" key="1">
    <citation type="submission" date="2019-10" db="EMBL/GenBank/DDBJ databases">
        <title>Assembly and Annotation for the nematode Trichostrongylus colubriformis.</title>
        <authorList>
            <person name="Martin J."/>
        </authorList>
    </citation>
    <scope>NUCLEOTIDE SEQUENCE [LARGE SCALE GENOMIC DNA]</scope>
    <source>
        <strain evidence="1">G859</strain>
        <tissue evidence="1">Whole worm</tissue>
    </source>
</reference>
<sequence length="92" mass="10003">MFCSRTSVSTATVTMVKVVAMEDKPLLTVAMARLPLVSLARQRRLLLLKHNSTTTICTVLQQFTSYAAVGELLTAATGGSWSDRNGWSNGNR</sequence>
<comment type="caution">
    <text evidence="1">The sequence shown here is derived from an EMBL/GenBank/DDBJ whole genome shotgun (WGS) entry which is preliminary data.</text>
</comment>
<proteinExistence type="predicted"/>
<organism evidence="1 2">
    <name type="scientific">Trichostrongylus colubriformis</name>
    <name type="common">Black scour worm</name>
    <dbReference type="NCBI Taxonomy" id="6319"/>
    <lineage>
        <taxon>Eukaryota</taxon>
        <taxon>Metazoa</taxon>
        <taxon>Ecdysozoa</taxon>
        <taxon>Nematoda</taxon>
        <taxon>Chromadorea</taxon>
        <taxon>Rhabditida</taxon>
        <taxon>Rhabditina</taxon>
        <taxon>Rhabditomorpha</taxon>
        <taxon>Strongyloidea</taxon>
        <taxon>Trichostrongylidae</taxon>
        <taxon>Trichostrongylus</taxon>
    </lineage>
</organism>
<dbReference type="EMBL" id="WIXE01008497">
    <property type="protein sequence ID" value="KAK5979283.1"/>
    <property type="molecule type" value="Genomic_DNA"/>
</dbReference>
<keyword evidence="2" id="KW-1185">Reference proteome</keyword>
<dbReference type="AlphaFoldDB" id="A0AAN8G8T0"/>
<evidence type="ECO:0000313" key="2">
    <source>
        <dbReference type="Proteomes" id="UP001331761"/>
    </source>
</evidence>
<accession>A0AAN8G8T0</accession>
<evidence type="ECO:0000313" key="1">
    <source>
        <dbReference type="EMBL" id="KAK5979283.1"/>
    </source>
</evidence>
<gene>
    <name evidence="1" type="ORF">GCK32_000670</name>
</gene>
<dbReference type="Proteomes" id="UP001331761">
    <property type="component" value="Unassembled WGS sequence"/>
</dbReference>